<dbReference type="Proteomes" id="UP000002139">
    <property type="component" value="Chromosome"/>
</dbReference>
<sequence length="189" mass="20153">MPVGRSGRPLRDGNSMNRKTRCALSLASIVLGLAAASCGAASGGSSASPAPDFSLPALDGKTVRLSDYAGKSVVLIDFWSTTCDPCLAEMPHLVELYKKHRDKGFVVLAVSLDGPESRAQVSSTVHDREMIFPVLLDEETTVAARYNPKRELPFSVLIGRDGSILHKRGGYQPGDEAALTEQVEKALGL</sequence>
<dbReference type="GO" id="GO:0016491">
    <property type="term" value="F:oxidoreductase activity"/>
    <property type="evidence" value="ECO:0007669"/>
    <property type="project" value="InterPro"/>
</dbReference>
<accession>A9ESN5</accession>
<dbReference type="PANTHER" id="PTHR42852:SF18">
    <property type="entry name" value="CHROMOSOME UNDETERMINED SCAFFOLD_47, WHOLE GENOME SHOTGUN SEQUENCE"/>
    <property type="match status" value="1"/>
</dbReference>
<evidence type="ECO:0000313" key="4">
    <source>
        <dbReference type="Proteomes" id="UP000002139"/>
    </source>
</evidence>
<keyword evidence="4" id="KW-1185">Reference proteome</keyword>
<dbReference type="InterPro" id="IPR036249">
    <property type="entry name" value="Thioredoxin-like_sf"/>
</dbReference>
<dbReference type="GO" id="GO:0016209">
    <property type="term" value="F:antioxidant activity"/>
    <property type="evidence" value="ECO:0007669"/>
    <property type="project" value="InterPro"/>
</dbReference>
<protein>
    <submittedName>
        <fullName evidence="3">ResA protein</fullName>
    </submittedName>
</protein>
<dbReference type="HOGENOM" id="CLU_042529_11_2_7"/>
<reference evidence="3 4" key="1">
    <citation type="journal article" date="2007" name="Nat. Biotechnol.">
        <title>Complete genome sequence of the myxobacterium Sorangium cellulosum.</title>
        <authorList>
            <person name="Schneiker S."/>
            <person name="Perlova O."/>
            <person name="Kaiser O."/>
            <person name="Gerth K."/>
            <person name="Alici A."/>
            <person name="Altmeyer M.O."/>
            <person name="Bartels D."/>
            <person name="Bekel T."/>
            <person name="Beyer S."/>
            <person name="Bode E."/>
            <person name="Bode H.B."/>
            <person name="Bolten C.J."/>
            <person name="Choudhuri J.V."/>
            <person name="Doss S."/>
            <person name="Elnakady Y.A."/>
            <person name="Frank B."/>
            <person name="Gaigalat L."/>
            <person name="Goesmann A."/>
            <person name="Groeger C."/>
            <person name="Gross F."/>
            <person name="Jelsbak L."/>
            <person name="Jelsbak L."/>
            <person name="Kalinowski J."/>
            <person name="Kegler C."/>
            <person name="Knauber T."/>
            <person name="Konietzny S."/>
            <person name="Kopp M."/>
            <person name="Krause L."/>
            <person name="Krug D."/>
            <person name="Linke B."/>
            <person name="Mahmud T."/>
            <person name="Martinez-Arias R."/>
            <person name="McHardy A.C."/>
            <person name="Merai M."/>
            <person name="Meyer F."/>
            <person name="Mormann S."/>
            <person name="Munoz-Dorado J."/>
            <person name="Perez J."/>
            <person name="Pradella S."/>
            <person name="Rachid S."/>
            <person name="Raddatz G."/>
            <person name="Rosenau F."/>
            <person name="Rueckert C."/>
            <person name="Sasse F."/>
            <person name="Scharfe M."/>
            <person name="Schuster S.C."/>
            <person name="Suen G."/>
            <person name="Treuner-Lange A."/>
            <person name="Velicer G.J."/>
            <person name="Vorholter F.-J."/>
            <person name="Weissman K.J."/>
            <person name="Welch R.D."/>
            <person name="Wenzel S.C."/>
            <person name="Whitworth D.E."/>
            <person name="Wilhelm S."/>
            <person name="Wittmann C."/>
            <person name="Bloecker H."/>
            <person name="Puehler A."/>
            <person name="Mueller R."/>
        </authorList>
    </citation>
    <scope>NUCLEOTIDE SEQUENCE [LARGE SCALE GENOMIC DNA]</scope>
    <source>
        <strain evidence="4">So ce56</strain>
    </source>
</reference>
<dbReference type="EMBL" id="AM746676">
    <property type="protein sequence ID" value="CAN97403.1"/>
    <property type="molecule type" value="Genomic_DNA"/>
</dbReference>
<dbReference type="PROSITE" id="PS51352">
    <property type="entry name" value="THIOREDOXIN_2"/>
    <property type="match status" value="1"/>
</dbReference>
<name>A9ESN5_SORC5</name>
<dbReference type="STRING" id="448385.sce7234"/>
<dbReference type="InterPro" id="IPR050553">
    <property type="entry name" value="Thioredoxin_ResA/DsbE_sf"/>
</dbReference>
<dbReference type="AlphaFoldDB" id="A9ESN5"/>
<feature type="chain" id="PRO_5002735457" evidence="1">
    <location>
        <begin position="41"/>
        <end position="189"/>
    </location>
</feature>
<feature type="signal peptide" evidence="1">
    <location>
        <begin position="1"/>
        <end position="40"/>
    </location>
</feature>
<gene>
    <name evidence="3" type="primary">resA2</name>
    <name evidence="3" type="ordered locus">sce7234</name>
</gene>
<dbReference type="BioCyc" id="SCEL448385:SCE_RS37060-MONOMER"/>
<keyword evidence="1" id="KW-0732">Signal</keyword>
<dbReference type="Pfam" id="PF00578">
    <property type="entry name" value="AhpC-TSA"/>
    <property type="match status" value="1"/>
</dbReference>
<evidence type="ECO:0000313" key="3">
    <source>
        <dbReference type="EMBL" id="CAN97403.1"/>
    </source>
</evidence>
<dbReference type="InterPro" id="IPR013766">
    <property type="entry name" value="Thioredoxin_domain"/>
</dbReference>
<dbReference type="InterPro" id="IPR000866">
    <property type="entry name" value="AhpC/TSA"/>
</dbReference>
<dbReference type="CDD" id="cd02966">
    <property type="entry name" value="TlpA_like_family"/>
    <property type="match status" value="1"/>
</dbReference>
<dbReference type="Gene3D" id="3.40.30.10">
    <property type="entry name" value="Glutaredoxin"/>
    <property type="match status" value="1"/>
</dbReference>
<evidence type="ECO:0000259" key="2">
    <source>
        <dbReference type="PROSITE" id="PS51352"/>
    </source>
</evidence>
<dbReference type="PANTHER" id="PTHR42852">
    <property type="entry name" value="THIOL:DISULFIDE INTERCHANGE PROTEIN DSBE"/>
    <property type="match status" value="1"/>
</dbReference>
<proteinExistence type="predicted"/>
<feature type="domain" description="Thioredoxin" evidence="2">
    <location>
        <begin position="44"/>
        <end position="188"/>
    </location>
</feature>
<dbReference type="KEGG" id="scl:sce7234"/>
<evidence type="ECO:0000256" key="1">
    <source>
        <dbReference type="SAM" id="SignalP"/>
    </source>
</evidence>
<organism evidence="3 4">
    <name type="scientific">Sorangium cellulosum (strain So ce56)</name>
    <name type="common">Polyangium cellulosum (strain So ce56)</name>
    <dbReference type="NCBI Taxonomy" id="448385"/>
    <lineage>
        <taxon>Bacteria</taxon>
        <taxon>Pseudomonadati</taxon>
        <taxon>Myxococcota</taxon>
        <taxon>Polyangia</taxon>
        <taxon>Polyangiales</taxon>
        <taxon>Polyangiaceae</taxon>
        <taxon>Sorangium</taxon>
    </lineage>
</organism>
<dbReference type="eggNOG" id="COG1225">
    <property type="taxonomic scope" value="Bacteria"/>
</dbReference>
<dbReference type="SUPFAM" id="SSF52833">
    <property type="entry name" value="Thioredoxin-like"/>
    <property type="match status" value="1"/>
</dbReference>